<evidence type="ECO:0000313" key="3">
    <source>
        <dbReference type="EMBL" id="RJF94130.1"/>
    </source>
</evidence>
<gene>
    <name evidence="3" type="ORF">D3876_07700</name>
</gene>
<dbReference type="AlphaFoldDB" id="A0A418WS94"/>
<dbReference type="Gene3D" id="2.40.160.10">
    <property type="entry name" value="Porin"/>
    <property type="match status" value="1"/>
</dbReference>
<sequence length="535" mass="57424">MRCRPFCIAGRSIMSSNSHSAVAWLSSTCLSGVTEQRAGVRKFDEETKPMKTLTLAALLGATALTAPAKAQTAPSAADIQALKAQIDALQAKVTELEAQMQASKATAAAASAAPAAQAPVKTAEASAPSWKGAPQFEDKAKGFSFKPTGFFQFDTGYVGNPDDAIATTNLGYRTRARRIVLGAQGSLPGGFGYKAEFNFANGEVGYEDVILTWQGKGSPLLVTLGNQFPLSGLDAVTSSKLGTVLERDQATDAFGFARRIGASMGLVDPKDRYTLTAGIFQGPINNSFSDNQWQASIRGTFAPWIGDNGRLHLGANYQHRENATTMTPQARYRARPFTQLTDVRFVDTGTLNVRGDDILGVELAGIFGPFHFASEARKLWTDGYSPSTGNTGAGQVLESAPDFFQGYVEAGFFFTGDTRAYKAGKWDRVKVSNPVDKGGIGAIQLNARLDYLDLSDRFASDLVPAPILINGGQQTGYEMSLIWNPVDYLRFLLQYSHIEVEGGPQAATVVPVSTRPVDQRSYGTDSVALRAQIEF</sequence>
<dbReference type="EMBL" id="QYUM01000002">
    <property type="protein sequence ID" value="RJF94130.1"/>
    <property type="molecule type" value="Genomic_DNA"/>
</dbReference>
<protein>
    <recommendedName>
        <fullName evidence="5">Porin</fullName>
    </recommendedName>
</protein>
<dbReference type="Pfam" id="PF07396">
    <property type="entry name" value="Porin_O_P"/>
    <property type="match status" value="1"/>
</dbReference>
<keyword evidence="1" id="KW-0175">Coiled coil</keyword>
<name>A0A418WS94_9SPHN</name>
<feature type="coiled-coil region" evidence="1">
    <location>
        <begin position="79"/>
        <end position="106"/>
    </location>
</feature>
<evidence type="ECO:0000256" key="2">
    <source>
        <dbReference type="SAM" id="SignalP"/>
    </source>
</evidence>
<dbReference type="InterPro" id="IPR023614">
    <property type="entry name" value="Porin_dom_sf"/>
</dbReference>
<dbReference type="InterPro" id="IPR010870">
    <property type="entry name" value="Porin_O/P"/>
</dbReference>
<accession>A0A418WS94</accession>
<organism evidence="3 4">
    <name type="scientific">Sphingomonas cavernae</name>
    <dbReference type="NCBI Taxonomy" id="2320861"/>
    <lineage>
        <taxon>Bacteria</taxon>
        <taxon>Pseudomonadati</taxon>
        <taxon>Pseudomonadota</taxon>
        <taxon>Alphaproteobacteria</taxon>
        <taxon>Sphingomonadales</taxon>
        <taxon>Sphingomonadaceae</taxon>
        <taxon>Sphingomonas</taxon>
    </lineage>
</organism>
<evidence type="ECO:0000313" key="4">
    <source>
        <dbReference type="Proteomes" id="UP000286100"/>
    </source>
</evidence>
<proteinExistence type="predicted"/>
<keyword evidence="4" id="KW-1185">Reference proteome</keyword>
<dbReference type="Proteomes" id="UP000286100">
    <property type="component" value="Unassembled WGS sequence"/>
</dbReference>
<dbReference type="OrthoDB" id="9807854at2"/>
<feature type="chain" id="PRO_5019473395" description="Porin" evidence="2">
    <location>
        <begin position="21"/>
        <end position="535"/>
    </location>
</feature>
<evidence type="ECO:0000256" key="1">
    <source>
        <dbReference type="SAM" id="Coils"/>
    </source>
</evidence>
<comment type="caution">
    <text evidence="3">The sequence shown here is derived from an EMBL/GenBank/DDBJ whole genome shotgun (WGS) entry which is preliminary data.</text>
</comment>
<feature type="signal peptide" evidence="2">
    <location>
        <begin position="1"/>
        <end position="20"/>
    </location>
</feature>
<evidence type="ECO:0008006" key="5">
    <source>
        <dbReference type="Google" id="ProtNLM"/>
    </source>
</evidence>
<keyword evidence="2" id="KW-0732">Signal</keyword>
<reference evidence="3 4" key="1">
    <citation type="submission" date="2018-09" db="EMBL/GenBank/DDBJ databases">
        <authorList>
            <person name="Zhu H."/>
        </authorList>
    </citation>
    <scope>NUCLEOTIDE SEQUENCE [LARGE SCALE GENOMIC DNA]</scope>
    <source>
        <strain evidence="3 4">K2R01-6</strain>
    </source>
</reference>